<reference evidence="6 8" key="2">
    <citation type="submission" date="2018-03" db="EMBL/GenBank/DDBJ databases">
        <authorList>
            <person name="Fogelqvist J."/>
        </authorList>
    </citation>
    <scope>NUCLEOTIDE SEQUENCE [LARGE SCALE GENOMIC DNA]</scope>
</reference>
<feature type="compositionally biased region" description="Low complexity" evidence="3">
    <location>
        <begin position="13"/>
        <end position="24"/>
    </location>
</feature>
<keyword evidence="2" id="KW-0539">Nucleus</keyword>
<evidence type="ECO:0000313" key="8">
    <source>
        <dbReference type="Proteomes" id="UP000290189"/>
    </source>
</evidence>
<dbReference type="InterPro" id="IPR003958">
    <property type="entry name" value="CBFA_NFYB_domain"/>
</dbReference>
<dbReference type="OrthoDB" id="636685at2759"/>
<dbReference type="PANTHER" id="PTHR10252:SF54">
    <property type="entry name" value="CHROMATIN ACCESSIBILITY COMPLEX PROTEIN 1"/>
    <property type="match status" value="1"/>
</dbReference>
<dbReference type="Proteomes" id="UP000039324">
    <property type="component" value="Unassembled WGS sequence"/>
</dbReference>
<reference evidence="5 7" key="1">
    <citation type="submission" date="2015-02" db="EMBL/GenBank/DDBJ databases">
        <authorList>
            <person name="Chooi Y.-H."/>
        </authorList>
    </citation>
    <scope>NUCLEOTIDE SEQUENCE [LARGE SCALE GENOMIC DNA]</scope>
    <source>
        <strain evidence="5">E3</strain>
    </source>
</reference>
<dbReference type="AlphaFoldDB" id="A0A0G4J515"/>
<dbReference type="PANTHER" id="PTHR10252">
    <property type="entry name" value="HISTONE-LIKE TRANSCRIPTION FACTOR CCAAT-RELATED"/>
    <property type="match status" value="1"/>
</dbReference>
<geneLocation type="mitochondrion" evidence="6"/>
<comment type="subcellular location">
    <subcellularLocation>
        <location evidence="1">Nucleus</location>
    </subcellularLocation>
</comment>
<evidence type="ECO:0000313" key="6">
    <source>
        <dbReference type="EMBL" id="SPQ96964.1"/>
    </source>
</evidence>
<proteinExistence type="predicted"/>
<dbReference type="STRING" id="37360.A0A0G4J515"/>
<evidence type="ECO:0000313" key="7">
    <source>
        <dbReference type="Proteomes" id="UP000039324"/>
    </source>
</evidence>
<dbReference type="InterPro" id="IPR009072">
    <property type="entry name" value="Histone-fold"/>
</dbReference>
<dbReference type="InterPro" id="IPR050568">
    <property type="entry name" value="Transcr_DNA_Rep_Reg"/>
</dbReference>
<feature type="domain" description="Transcription factor CBF/NF-Y/archaeal histone" evidence="4">
    <location>
        <begin position="82"/>
        <end position="144"/>
    </location>
</feature>
<dbReference type="GO" id="GO:0008623">
    <property type="term" value="C:CHRAC"/>
    <property type="evidence" value="ECO:0007669"/>
    <property type="project" value="TreeGrafter"/>
</dbReference>
<keyword evidence="6" id="KW-0496">Mitochondrion</keyword>
<evidence type="ECO:0000256" key="1">
    <source>
        <dbReference type="ARBA" id="ARBA00004123"/>
    </source>
</evidence>
<keyword evidence="7" id="KW-1185">Reference proteome</keyword>
<dbReference type="CDD" id="cd22924">
    <property type="entry name" value="HFD_CHRAC1-like"/>
    <property type="match status" value="1"/>
</dbReference>
<evidence type="ECO:0000259" key="4">
    <source>
        <dbReference type="Pfam" id="PF00808"/>
    </source>
</evidence>
<gene>
    <name evidence="5" type="ORF">PBRA_009073</name>
    <name evidence="6" type="ORF">PLBR_LOCUS4179</name>
</gene>
<dbReference type="GO" id="GO:0046982">
    <property type="term" value="F:protein heterodimerization activity"/>
    <property type="evidence" value="ECO:0007669"/>
    <property type="project" value="InterPro"/>
</dbReference>
<dbReference type="Gene3D" id="1.10.20.10">
    <property type="entry name" value="Histone, subunit A"/>
    <property type="match status" value="1"/>
</dbReference>
<feature type="compositionally biased region" description="Acidic residues" evidence="3">
    <location>
        <begin position="32"/>
        <end position="45"/>
    </location>
</feature>
<dbReference type="EMBL" id="OVEO01000006">
    <property type="protein sequence ID" value="SPQ96964.1"/>
    <property type="molecule type" value="Genomic_DNA"/>
</dbReference>
<dbReference type="OMA" id="MEMSEPD"/>
<dbReference type="Proteomes" id="UP000290189">
    <property type="component" value="Unassembled WGS sequence"/>
</dbReference>
<feature type="region of interest" description="Disordered" evidence="3">
    <location>
        <begin position="1"/>
        <end position="51"/>
    </location>
</feature>
<evidence type="ECO:0000313" key="5">
    <source>
        <dbReference type="EMBL" id="CEP02489.1"/>
    </source>
</evidence>
<evidence type="ECO:0000256" key="3">
    <source>
        <dbReference type="SAM" id="MobiDB-lite"/>
    </source>
</evidence>
<name>A0A0G4J515_PLABS</name>
<dbReference type="SUPFAM" id="SSF47113">
    <property type="entry name" value="Histone-fold"/>
    <property type="match status" value="1"/>
</dbReference>
<sequence>MDVDGGDVEGRQAPAVPDAPAMPVGDDRAEPEAQDEFDDEDEEADVGAAVPVVVKVSPPPKAKRVKKTHDDTLPGLPLGPVTLPMTRVRKVIKSTPSVNSLAGDAGAVIAKSTEFMIARLAQAGFRRAVTEGRRTIQYKDLADVVRDDERWEFLLDIVPGKTTRARYNCSRFAIDPPRHPAVPDK</sequence>
<dbReference type="Pfam" id="PF00808">
    <property type="entry name" value="CBFD_NFYB_HMF"/>
    <property type="match status" value="1"/>
</dbReference>
<dbReference type="EMBL" id="CDSF01000129">
    <property type="protein sequence ID" value="CEP02489.1"/>
    <property type="molecule type" value="Genomic_DNA"/>
</dbReference>
<organism evidence="5 7">
    <name type="scientific">Plasmodiophora brassicae</name>
    <name type="common">Clubroot disease agent</name>
    <dbReference type="NCBI Taxonomy" id="37360"/>
    <lineage>
        <taxon>Eukaryota</taxon>
        <taxon>Sar</taxon>
        <taxon>Rhizaria</taxon>
        <taxon>Endomyxa</taxon>
        <taxon>Phytomyxea</taxon>
        <taxon>Plasmodiophorida</taxon>
        <taxon>Plasmodiophoridae</taxon>
        <taxon>Plasmodiophora</taxon>
    </lineage>
</organism>
<accession>A0A0G4J515</accession>
<evidence type="ECO:0000256" key="2">
    <source>
        <dbReference type="ARBA" id="ARBA00023242"/>
    </source>
</evidence>
<dbReference type="GO" id="GO:0006261">
    <property type="term" value="P:DNA-templated DNA replication"/>
    <property type="evidence" value="ECO:0007669"/>
    <property type="project" value="TreeGrafter"/>
</dbReference>
<protein>
    <recommendedName>
        <fullName evidence="4">Transcription factor CBF/NF-Y/archaeal histone domain-containing protein</fullName>
    </recommendedName>
</protein>